<dbReference type="EMBL" id="QWIK01001079">
    <property type="protein sequence ID" value="RMX97796.1"/>
    <property type="molecule type" value="Genomic_DNA"/>
</dbReference>
<comment type="catalytic activity">
    <reaction evidence="6 8">
        <text>2 superoxide + 2 H(+) = H2O2 + O2</text>
        <dbReference type="Rhea" id="RHEA:20696"/>
        <dbReference type="ChEBI" id="CHEBI:15378"/>
        <dbReference type="ChEBI" id="CHEBI:15379"/>
        <dbReference type="ChEBI" id="CHEBI:16240"/>
        <dbReference type="ChEBI" id="CHEBI:18421"/>
        <dbReference type="EC" id="1.15.1.1"/>
    </reaction>
</comment>
<keyword evidence="3 7" id="KW-0479">Metal-binding</keyword>
<dbReference type="PRINTS" id="PR01703">
    <property type="entry name" value="MNSODISMTASE"/>
</dbReference>
<dbReference type="PIRSF" id="PIRSF000349">
    <property type="entry name" value="SODismutase"/>
    <property type="match status" value="1"/>
</dbReference>
<dbReference type="InterPro" id="IPR019833">
    <property type="entry name" value="Mn/Fe_SOD_BS"/>
</dbReference>
<dbReference type="PROSITE" id="PS00088">
    <property type="entry name" value="SOD_MN"/>
    <property type="match status" value="1"/>
</dbReference>
<dbReference type="Proteomes" id="UP000281245">
    <property type="component" value="Unassembled WGS sequence"/>
</dbReference>
<gene>
    <name evidence="12" type="ORF">D0868_10449</name>
    <name evidence="11" type="ORF">D0869_09822</name>
</gene>
<comment type="similarity">
    <text evidence="1 8">Belongs to the iron/manganese superoxide dismutase family.</text>
</comment>
<evidence type="ECO:0000313" key="13">
    <source>
        <dbReference type="Proteomes" id="UP000281245"/>
    </source>
</evidence>
<evidence type="ECO:0000256" key="1">
    <source>
        <dbReference type="ARBA" id="ARBA00008714"/>
    </source>
</evidence>
<dbReference type="PANTHER" id="PTHR43595:SF2">
    <property type="entry name" value="SMALL RIBOSOMAL SUBUNIT PROTEIN MS42"/>
    <property type="match status" value="1"/>
</dbReference>
<feature type="binding site" evidence="7">
    <location>
        <position position="70"/>
    </location>
    <ligand>
        <name>Mn(2+)</name>
        <dbReference type="ChEBI" id="CHEBI:29035"/>
    </ligand>
</feature>
<evidence type="ECO:0000313" key="11">
    <source>
        <dbReference type="EMBL" id="RMX77519.1"/>
    </source>
</evidence>
<sequence length="249" mass="28363">MQLANFTIPLGLSWMFSSAQTRLESIQQTFRTSNNVTASSADSMAYQLPPLPYSYDALEPHFDAETMEIHHSRHHQTYVNSLNAALDANELRALAVDDLITKLDQVPKDKRTAVRNHGGGHSNHSFFWKNLKLGTKISSQLQTAIEKDFTSFEAFQQEFEKRATTVFGSGWAWLVKTTEGPLKIVTTKDQDSPLMGEAIAGASGFPIIGLDVWEHAYYLKYRNKRPDYIKAFWKVVNWEEAERRFKQVS</sequence>
<evidence type="ECO:0000256" key="5">
    <source>
        <dbReference type="ARBA" id="ARBA00037226"/>
    </source>
</evidence>
<dbReference type="PANTHER" id="PTHR43595">
    <property type="entry name" value="37S RIBOSOMAL PROTEIN S26, MITOCHONDRIAL"/>
    <property type="match status" value="1"/>
</dbReference>
<dbReference type="VEuPathDB" id="FungiDB:BTJ68_07578"/>
<name>A0A3M6Y4R8_HORWE</name>
<evidence type="ECO:0000256" key="7">
    <source>
        <dbReference type="PIRSR" id="PIRSR000349-1"/>
    </source>
</evidence>
<dbReference type="FunFam" id="1.10.287.990:FF:000001">
    <property type="entry name" value="Superoxide dismutase"/>
    <property type="match status" value="1"/>
</dbReference>
<dbReference type="InterPro" id="IPR001189">
    <property type="entry name" value="Mn/Fe_SOD"/>
</dbReference>
<dbReference type="GO" id="GO:0046872">
    <property type="term" value="F:metal ion binding"/>
    <property type="evidence" value="ECO:0007669"/>
    <property type="project" value="UniProtKB-KW"/>
</dbReference>
<dbReference type="Gene3D" id="1.10.287.990">
    <property type="entry name" value="Fe,Mn superoxide dismutase (SOD) domain"/>
    <property type="match status" value="1"/>
</dbReference>
<feature type="binding site" evidence="7">
    <location>
        <position position="215"/>
    </location>
    <ligand>
        <name>Mn(2+)</name>
        <dbReference type="ChEBI" id="CHEBI:29035"/>
    </ligand>
</feature>
<evidence type="ECO:0000313" key="14">
    <source>
        <dbReference type="Proteomes" id="UP000282582"/>
    </source>
</evidence>
<evidence type="ECO:0000259" key="9">
    <source>
        <dbReference type="Pfam" id="PF00081"/>
    </source>
</evidence>
<accession>A0A3M6Y4R8</accession>
<evidence type="ECO:0000256" key="2">
    <source>
        <dbReference type="ARBA" id="ARBA00012682"/>
    </source>
</evidence>
<dbReference type="AlphaFoldDB" id="A0A3M6Y4R8"/>
<dbReference type="GO" id="GO:0005737">
    <property type="term" value="C:cytoplasm"/>
    <property type="evidence" value="ECO:0007669"/>
    <property type="project" value="TreeGrafter"/>
</dbReference>
<keyword evidence="4 8" id="KW-0560">Oxidoreductase</keyword>
<dbReference type="Pfam" id="PF00081">
    <property type="entry name" value="Sod_Fe_N"/>
    <property type="match status" value="1"/>
</dbReference>
<proteinExistence type="inferred from homology"/>
<reference evidence="13 14" key="1">
    <citation type="journal article" date="2018" name="BMC Genomics">
        <title>Genomic evidence for intraspecific hybridization in a clonal and extremely halotolerant yeast.</title>
        <authorList>
            <person name="Gostincar C."/>
            <person name="Stajich J.E."/>
            <person name="Zupancic J."/>
            <person name="Zalar P."/>
            <person name="Gunde-Cimerman N."/>
        </authorList>
    </citation>
    <scope>NUCLEOTIDE SEQUENCE [LARGE SCALE GENOMIC DNA]</scope>
    <source>
        <strain evidence="12 14">EXF-6654</strain>
        <strain evidence="11 13">EXF-6656</strain>
    </source>
</reference>
<dbReference type="Gene3D" id="3.55.40.20">
    <property type="entry name" value="Iron/manganese superoxide dismutase, C-terminal domain"/>
    <property type="match status" value="1"/>
</dbReference>
<protein>
    <recommendedName>
        <fullName evidence="2 8">Superoxide dismutase</fullName>
        <ecNumber evidence="2 8">1.15.1.1</ecNumber>
    </recommendedName>
</protein>
<feature type="binding site" evidence="7">
    <location>
        <position position="124"/>
    </location>
    <ligand>
        <name>Mn(2+)</name>
        <dbReference type="ChEBI" id="CHEBI:29035"/>
    </ligand>
</feature>
<feature type="domain" description="Manganese/iron superoxide dismutase N-terminal" evidence="9">
    <location>
        <begin position="46"/>
        <end position="131"/>
    </location>
</feature>
<dbReference type="InterPro" id="IPR036324">
    <property type="entry name" value="Mn/Fe_SOD_N_sf"/>
</dbReference>
<evidence type="ECO:0000256" key="4">
    <source>
        <dbReference type="ARBA" id="ARBA00023002"/>
    </source>
</evidence>
<feature type="domain" description="Manganese/iron superoxide dismutase C-terminal" evidence="10">
    <location>
        <begin position="139"/>
        <end position="244"/>
    </location>
</feature>
<feature type="binding site" evidence="7">
    <location>
        <position position="211"/>
    </location>
    <ligand>
        <name>Mn(2+)</name>
        <dbReference type="ChEBI" id="CHEBI:29035"/>
    </ligand>
</feature>
<comment type="caution">
    <text evidence="12">The sequence shown here is derived from an EMBL/GenBank/DDBJ whole genome shotgun (WGS) entry which is preliminary data.</text>
</comment>
<dbReference type="EMBL" id="QWIJ01000952">
    <property type="protein sequence ID" value="RMX77519.1"/>
    <property type="molecule type" value="Genomic_DNA"/>
</dbReference>
<dbReference type="Proteomes" id="UP000282582">
    <property type="component" value="Unassembled WGS sequence"/>
</dbReference>
<dbReference type="SUPFAM" id="SSF54719">
    <property type="entry name" value="Fe,Mn superoxide dismutase (SOD), C-terminal domain"/>
    <property type="match status" value="1"/>
</dbReference>
<dbReference type="FunFam" id="3.55.40.20:FF:000001">
    <property type="entry name" value="Superoxide dismutase"/>
    <property type="match status" value="1"/>
</dbReference>
<dbReference type="Pfam" id="PF02777">
    <property type="entry name" value="Sod_Fe_C"/>
    <property type="match status" value="1"/>
</dbReference>
<dbReference type="GO" id="GO:0004784">
    <property type="term" value="F:superoxide dismutase activity"/>
    <property type="evidence" value="ECO:0007669"/>
    <property type="project" value="UniProtKB-EC"/>
</dbReference>
<evidence type="ECO:0000256" key="3">
    <source>
        <dbReference type="ARBA" id="ARBA00022723"/>
    </source>
</evidence>
<organism evidence="12 14">
    <name type="scientific">Hortaea werneckii</name>
    <name type="common">Black yeast</name>
    <name type="synonym">Cladosporium werneckii</name>
    <dbReference type="NCBI Taxonomy" id="91943"/>
    <lineage>
        <taxon>Eukaryota</taxon>
        <taxon>Fungi</taxon>
        <taxon>Dikarya</taxon>
        <taxon>Ascomycota</taxon>
        <taxon>Pezizomycotina</taxon>
        <taxon>Dothideomycetes</taxon>
        <taxon>Dothideomycetidae</taxon>
        <taxon>Mycosphaerellales</taxon>
        <taxon>Teratosphaeriaceae</taxon>
        <taxon>Hortaea</taxon>
    </lineage>
</organism>
<dbReference type="EC" id="1.15.1.1" evidence="2 8"/>
<comment type="function">
    <text evidence="5">Component of the mitochondrial ribosome (mitoribosome), a dedicated translation machinery responsible for the synthesis of mitochondrial genome-encoded proteins, including at least some of the essential transmembrane subunits of the mitochondrial respiratory chain. The mitoribosomes are attached to the mitochondrial inner membrane and translation products are cotranslationally integrated into the membrane.</text>
</comment>
<dbReference type="InterPro" id="IPR019832">
    <property type="entry name" value="Mn/Fe_SOD_C"/>
</dbReference>
<dbReference type="SUPFAM" id="SSF46609">
    <property type="entry name" value="Fe,Mn superoxide dismutase (SOD), N-terminal domain"/>
    <property type="match status" value="1"/>
</dbReference>
<evidence type="ECO:0000313" key="12">
    <source>
        <dbReference type="EMBL" id="RMX97796.1"/>
    </source>
</evidence>
<evidence type="ECO:0000256" key="8">
    <source>
        <dbReference type="RuleBase" id="RU000414"/>
    </source>
</evidence>
<evidence type="ECO:0000256" key="6">
    <source>
        <dbReference type="ARBA" id="ARBA00049204"/>
    </source>
</evidence>
<dbReference type="InterPro" id="IPR036314">
    <property type="entry name" value="SOD_C_sf"/>
</dbReference>
<evidence type="ECO:0000259" key="10">
    <source>
        <dbReference type="Pfam" id="PF02777"/>
    </source>
</evidence>
<dbReference type="OrthoDB" id="239262at2759"/>
<dbReference type="InterPro" id="IPR019831">
    <property type="entry name" value="Mn/Fe_SOD_N"/>
</dbReference>
<comment type="function">
    <text evidence="8">Destroys radicals which are normally produced within the cells and which are toxic to biological systems.</text>
</comment>